<evidence type="ECO:0000313" key="2">
    <source>
        <dbReference type="EMBL" id="ANP71247.1"/>
    </source>
</evidence>
<dbReference type="EMBL" id="CP016282">
    <property type="protein sequence ID" value="ANP71247.1"/>
    <property type="molecule type" value="Genomic_DNA"/>
</dbReference>
<keyword evidence="1" id="KW-0812">Transmembrane</keyword>
<dbReference type="STRING" id="670052.PA27867_0273"/>
<gene>
    <name evidence="2" type="ORF">PA27867_0273</name>
</gene>
<accession>A0A1B1BFA0</accession>
<feature type="transmembrane region" description="Helical" evidence="1">
    <location>
        <begin position="89"/>
        <end position="109"/>
    </location>
</feature>
<dbReference type="KEGG" id="cart:PA27867_0273"/>
<dbReference type="AlphaFoldDB" id="A0A1B1BFA0"/>
<sequence length="138" mass="14823">MDVVNSPVLELSESRELLSSAVESVIRRKTSMLISMWVGIIAVAASLIVLGTLTLYQGGRLVFTCWVPNYGLEPRPDVADACTEAWRPYVLAPIWAMVPCLLAALSMIVGAQRPRLSWPIAGALIVAAGIVFALVQSA</sequence>
<feature type="transmembrane region" description="Helical" evidence="1">
    <location>
        <begin position="116"/>
        <end position="135"/>
    </location>
</feature>
<evidence type="ECO:0000256" key="1">
    <source>
        <dbReference type="SAM" id="Phobius"/>
    </source>
</evidence>
<reference evidence="2 3" key="1">
    <citation type="submission" date="2016-06" db="EMBL/GenBank/DDBJ databases">
        <title>Genome sequencing of Cryobacterium arcticum PAMC 27867.</title>
        <authorList>
            <person name="Lee J."/>
            <person name="Kim O.-S."/>
        </authorList>
    </citation>
    <scope>NUCLEOTIDE SEQUENCE [LARGE SCALE GENOMIC DNA]</scope>
    <source>
        <strain evidence="2 3">PAMC 27867</strain>
    </source>
</reference>
<organism evidence="2 3">
    <name type="scientific">Cryobacterium arcticum</name>
    <dbReference type="NCBI Taxonomy" id="670052"/>
    <lineage>
        <taxon>Bacteria</taxon>
        <taxon>Bacillati</taxon>
        <taxon>Actinomycetota</taxon>
        <taxon>Actinomycetes</taxon>
        <taxon>Micrococcales</taxon>
        <taxon>Microbacteriaceae</taxon>
        <taxon>Cryobacterium</taxon>
    </lineage>
</organism>
<feature type="transmembrane region" description="Helical" evidence="1">
    <location>
        <begin position="34"/>
        <end position="56"/>
    </location>
</feature>
<protein>
    <submittedName>
        <fullName evidence="2">Uncharacterized protein</fullName>
    </submittedName>
</protein>
<evidence type="ECO:0000313" key="3">
    <source>
        <dbReference type="Proteomes" id="UP000092582"/>
    </source>
</evidence>
<keyword evidence="3" id="KW-1185">Reference proteome</keyword>
<name>A0A1B1BFA0_9MICO</name>
<keyword evidence="1" id="KW-0472">Membrane</keyword>
<dbReference type="Proteomes" id="UP000092582">
    <property type="component" value="Chromosome 1"/>
</dbReference>
<keyword evidence="1" id="KW-1133">Transmembrane helix</keyword>
<proteinExistence type="predicted"/>